<comment type="caution">
    <text evidence="13">The sequence shown here is derived from an EMBL/GenBank/DDBJ whole genome shotgun (WGS) entry which is preliminary data.</text>
</comment>
<dbReference type="InterPro" id="IPR057366">
    <property type="entry name" value="TRPM-like"/>
</dbReference>
<dbReference type="InterPro" id="IPR041491">
    <property type="entry name" value="TRPM_SLOG"/>
</dbReference>
<dbReference type="Pfam" id="PF18139">
    <property type="entry name" value="LSDAT_euk"/>
    <property type="match status" value="1"/>
</dbReference>
<evidence type="ECO:0000256" key="6">
    <source>
        <dbReference type="ARBA" id="ARBA00023136"/>
    </source>
</evidence>
<evidence type="ECO:0000256" key="1">
    <source>
        <dbReference type="ARBA" id="ARBA00004141"/>
    </source>
</evidence>
<feature type="domain" description="TRPM SLOG" evidence="11">
    <location>
        <begin position="38"/>
        <end position="328"/>
    </location>
</feature>
<dbReference type="PANTHER" id="PTHR13800">
    <property type="entry name" value="TRANSIENT RECEPTOR POTENTIAL CATION CHANNEL, SUBFAMILY M, MEMBER 6"/>
    <property type="match status" value="1"/>
</dbReference>
<evidence type="ECO:0000256" key="3">
    <source>
        <dbReference type="ARBA" id="ARBA00022692"/>
    </source>
</evidence>
<feature type="region of interest" description="Disordered" evidence="8">
    <location>
        <begin position="1"/>
        <end position="20"/>
    </location>
</feature>
<keyword evidence="7" id="KW-0407">Ion channel</keyword>
<keyword evidence="14" id="KW-1185">Reference proteome</keyword>
<evidence type="ECO:0000256" key="2">
    <source>
        <dbReference type="ARBA" id="ARBA00022448"/>
    </source>
</evidence>
<evidence type="ECO:0000259" key="10">
    <source>
        <dbReference type="Pfam" id="PF00520"/>
    </source>
</evidence>
<protein>
    <submittedName>
        <fullName evidence="13">Uncharacterized protein</fullName>
    </submittedName>
</protein>
<feature type="domain" description="Ion transport" evidence="10">
    <location>
        <begin position="735"/>
        <end position="971"/>
    </location>
</feature>
<gene>
    <name evidence="13" type="ORF">PEVE_00005660</name>
</gene>
<feature type="non-terminal residue" evidence="13">
    <location>
        <position position="1"/>
    </location>
</feature>
<dbReference type="PANTHER" id="PTHR13800:SF1">
    <property type="entry name" value="TRANSIENT RECEPTOR POTENTIAL CATION CHANNEL TRPM"/>
    <property type="match status" value="1"/>
</dbReference>
<feature type="transmembrane region" description="Helical" evidence="9">
    <location>
        <begin position="727"/>
        <end position="745"/>
    </location>
</feature>
<dbReference type="Pfam" id="PF00520">
    <property type="entry name" value="Ion_trans"/>
    <property type="match status" value="1"/>
</dbReference>
<dbReference type="InterPro" id="IPR005821">
    <property type="entry name" value="Ion_trans_dom"/>
</dbReference>
<evidence type="ECO:0000256" key="8">
    <source>
        <dbReference type="SAM" id="MobiDB-lite"/>
    </source>
</evidence>
<dbReference type="Pfam" id="PF25508">
    <property type="entry name" value="TRPM2"/>
    <property type="match status" value="2"/>
</dbReference>
<keyword evidence="6 9" id="KW-0472">Membrane</keyword>
<feature type="transmembrane region" description="Helical" evidence="9">
    <location>
        <begin position="862"/>
        <end position="884"/>
    </location>
</feature>
<sequence>NQETIAVEWKESEHTETDGPTDAFGELEFTGAGQASRAKFIRISDDTDPEDVLRLLQKEWKLELPKLVIAVAGGGKNFFMHPKLKDLFRQGLLKAAKTTGAWIITGGTNTGVMRHVGEAVKGHTVMSRGAMLTDKTSQVHLIGIAPWGIVEHRSELIGEDVVTYHMTSSLQIQGSCIDNNHSHFLLVDDGTEGKYGGEIAFRARLQNCLSKKEISKSNYLRDENSQQNKSNGIPVVLVVLEGGPNAIRTVLESVTSNPAVPVVIADGSGRAADILAYAYSLYKANEGFDMKHFPEVAEHEILKLRIEKAFPKSSEKEWSECYSNVLECVEKSQYITIFHMDDDGIDIDKSILKAILKAQSASPSYQLDLALTWNRADIARTEIFTKDQKWKMETLEDKMEDALINDHVEFVDLLLEKGVCMKKFLTTDRLNNLFEAVTRQGLPSRVVLEELIGKEKIDDEGFNFLDVIEALWPHLWGTHQGDDNMCLVKKRIEDDPYEALLLWSVLSNMQKMALFMWERGERNLARALIAGKVYKLMARLTLRDDAKADVTDELTANFEEFKRLSVAFLDQCFRTNKDRTKQLLIYNLRNWGGQSCLSLAYAIEHEEFMAHVSCQGVLTEIWTGYLRTSQNSSLKIVLGLLIPTTVLSLEFHQLPEKQKNLGTDNPIFSSDVPENGGNEGSEKGNIFSASKFDLNIVWREKEKGSLWRKLTWSETFIAFYHAPATKFWANVFDYMLFLALFSYVVLVRQDKIPSIGEIVLIIFVCTLYAEEIRQILHSEPQTLKNKFKAWASSYWNRLDGLAVVSFFIGLGLRLYPPTRDAGHVVYCFDVAMWIMRLMHFFYVSKHMGPYVVMIGRMTLDLMYFLLIMVVFFLAYGIPQQAILYPNEGPSWSMASRIFFRPYFQAHGELFLDAPDKIENTTTVFGTARKDSYGDTVVLFMTAIYLLVVNILLLNLLIAIFNNTYEKVQANAKQIWMFERYYLVKEYKQRPVLVPPFIILNHVIYVIRFLYRCCFKKSGNRNGNQDAASTVTSKTSRNSYDNSMKIFEERCVDEYLREKNALLRATQEEQIRVINDRYNQPELCF</sequence>
<feature type="compositionally biased region" description="Basic and acidic residues" evidence="8">
    <location>
        <begin position="8"/>
        <end position="17"/>
    </location>
</feature>
<evidence type="ECO:0000256" key="5">
    <source>
        <dbReference type="ARBA" id="ARBA00023065"/>
    </source>
</evidence>
<feature type="transmembrane region" description="Helical" evidence="9">
    <location>
        <begin position="991"/>
        <end position="1010"/>
    </location>
</feature>
<keyword evidence="5" id="KW-0406">Ion transport</keyword>
<evidence type="ECO:0000313" key="14">
    <source>
        <dbReference type="Proteomes" id="UP001159427"/>
    </source>
</evidence>
<keyword evidence="4 9" id="KW-1133">Transmembrane helix</keyword>
<keyword evidence="2" id="KW-0813">Transport</keyword>
<accession>A0ABN8LW16</accession>
<evidence type="ECO:0000313" key="13">
    <source>
        <dbReference type="EMBL" id="CAH3020097.1"/>
    </source>
</evidence>
<reference evidence="13 14" key="1">
    <citation type="submission" date="2022-05" db="EMBL/GenBank/DDBJ databases">
        <authorList>
            <consortium name="Genoscope - CEA"/>
            <person name="William W."/>
        </authorList>
    </citation>
    <scope>NUCLEOTIDE SEQUENCE [LARGE SCALE GENOMIC DNA]</scope>
</reference>
<evidence type="ECO:0000256" key="7">
    <source>
        <dbReference type="ARBA" id="ARBA00023303"/>
    </source>
</evidence>
<organism evidence="13 14">
    <name type="scientific">Porites evermanni</name>
    <dbReference type="NCBI Taxonomy" id="104178"/>
    <lineage>
        <taxon>Eukaryota</taxon>
        <taxon>Metazoa</taxon>
        <taxon>Cnidaria</taxon>
        <taxon>Anthozoa</taxon>
        <taxon>Hexacorallia</taxon>
        <taxon>Scleractinia</taxon>
        <taxon>Fungiina</taxon>
        <taxon>Poritidae</taxon>
        <taxon>Porites</taxon>
    </lineage>
</organism>
<feature type="domain" description="TRPM-like" evidence="12">
    <location>
        <begin position="486"/>
        <end position="611"/>
    </location>
</feature>
<feature type="transmembrane region" description="Helical" evidence="9">
    <location>
        <begin position="794"/>
        <end position="812"/>
    </location>
</feature>
<dbReference type="InterPro" id="IPR050927">
    <property type="entry name" value="TRPM"/>
</dbReference>
<evidence type="ECO:0000256" key="9">
    <source>
        <dbReference type="SAM" id="Phobius"/>
    </source>
</evidence>
<evidence type="ECO:0000259" key="12">
    <source>
        <dbReference type="Pfam" id="PF25508"/>
    </source>
</evidence>
<keyword evidence="3 9" id="KW-0812">Transmembrane</keyword>
<proteinExistence type="predicted"/>
<dbReference type="EMBL" id="CALNXI010000136">
    <property type="protein sequence ID" value="CAH3020097.1"/>
    <property type="molecule type" value="Genomic_DNA"/>
</dbReference>
<comment type="subcellular location">
    <subcellularLocation>
        <location evidence="1">Membrane</location>
        <topology evidence="1">Multi-pass membrane protein</topology>
    </subcellularLocation>
</comment>
<evidence type="ECO:0000256" key="4">
    <source>
        <dbReference type="ARBA" id="ARBA00022989"/>
    </source>
</evidence>
<evidence type="ECO:0000259" key="11">
    <source>
        <dbReference type="Pfam" id="PF18139"/>
    </source>
</evidence>
<feature type="domain" description="TRPM-like" evidence="12">
    <location>
        <begin position="382"/>
        <end position="445"/>
    </location>
</feature>
<feature type="transmembrane region" description="Helical" evidence="9">
    <location>
        <begin position="936"/>
        <end position="960"/>
    </location>
</feature>
<dbReference type="Proteomes" id="UP001159427">
    <property type="component" value="Unassembled WGS sequence"/>
</dbReference>
<name>A0ABN8LW16_9CNID</name>